<comment type="caution">
    <text evidence="14">The sequence shown here is derived from an EMBL/GenBank/DDBJ whole genome shotgun (WGS) entry which is preliminary data.</text>
</comment>
<dbReference type="InterPro" id="IPR022374">
    <property type="entry name" value="EttA"/>
</dbReference>
<feature type="region of interest" description="PtIM" evidence="12">
    <location>
        <begin position="251"/>
        <end position="331"/>
    </location>
</feature>
<dbReference type="FunFam" id="3.40.50.300:FF:000183">
    <property type="entry name" value="ABC transporter ATP-binding protein yjjK"/>
    <property type="match status" value="1"/>
</dbReference>
<dbReference type="GO" id="GO:0043022">
    <property type="term" value="F:ribosome binding"/>
    <property type="evidence" value="ECO:0007669"/>
    <property type="project" value="UniProtKB-UniRule"/>
</dbReference>
<accession>A0A370QFE8</accession>
<dbReference type="RefSeq" id="WP_115123294.1">
    <property type="nucleotide sequence ID" value="NZ_QRAO01000002.1"/>
</dbReference>
<comment type="domain">
    <text evidence="12">The arm domain is inserted in the first ABC transporter domain. Probably contacts ribosomal protein L1.</text>
</comment>
<feature type="domain" description="ABC transporter" evidence="13">
    <location>
        <begin position="333"/>
        <end position="559"/>
    </location>
</feature>
<evidence type="ECO:0000256" key="10">
    <source>
        <dbReference type="ARBA" id="ARBA00022884"/>
    </source>
</evidence>
<evidence type="ECO:0000256" key="5">
    <source>
        <dbReference type="ARBA" id="ARBA00022737"/>
    </source>
</evidence>
<keyword evidence="8 12" id="KW-0067">ATP-binding</keyword>
<evidence type="ECO:0000256" key="4">
    <source>
        <dbReference type="ARBA" id="ARBA00022730"/>
    </source>
</evidence>
<dbReference type="InterPro" id="IPR027417">
    <property type="entry name" value="P-loop_NTPase"/>
</dbReference>
<dbReference type="CDD" id="cd03221">
    <property type="entry name" value="ABCF_EF-3"/>
    <property type="match status" value="2"/>
</dbReference>
<evidence type="ECO:0000256" key="1">
    <source>
        <dbReference type="ARBA" id="ARBA00005868"/>
    </source>
</evidence>
<dbReference type="InterPro" id="IPR003593">
    <property type="entry name" value="AAA+_ATPase"/>
</dbReference>
<keyword evidence="15" id="KW-1185">Reference proteome</keyword>
<dbReference type="PROSITE" id="PS00211">
    <property type="entry name" value="ABC_TRANSPORTER_1"/>
    <property type="match status" value="1"/>
</dbReference>
<reference evidence="14 15" key="1">
    <citation type="submission" date="2018-07" db="EMBL/GenBank/DDBJ databases">
        <title>Genomic Encyclopedia of Type Strains, Phase IV (KMG-IV): sequencing the most valuable type-strain genomes for metagenomic binning, comparative biology and taxonomic classification.</title>
        <authorList>
            <person name="Goeker M."/>
        </authorList>
    </citation>
    <scope>NUCLEOTIDE SEQUENCE [LARGE SCALE GENOMIC DNA]</scope>
    <source>
        <strain evidence="14 15">DSM 101478</strain>
    </source>
</reference>
<keyword evidence="4 12" id="KW-0699">rRNA-binding</keyword>
<keyword evidence="11 12" id="KW-0648">Protein biosynthesis</keyword>
<evidence type="ECO:0000256" key="9">
    <source>
        <dbReference type="ARBA" id="ARBA00022845"/>
    </source>
</evidence>
<comment type="similarity">
    <text evidence="1 12">Belongs to the ABC transporter superfamily. ABCF family. Translational throttle EttA subfamily.</text>
</comment>
<dbReference type="Pfam" id="PF12848">
    <property type="entry name" value="ABC_tran_Xtn"/>
    <property type="match status" value="1"/>
</dbReference>
<proteinExistence type="inferred from homology"/>
<sequence>MSDDKKVIFSMSGVTKTFPSAQTPVLKNIYLSFFYGAKIGILGLNGSGKSTLLKIIAGVDKNYQGDVVFAPGYSVGYLEQEPQLDDSKTVLEIVKEGAAETVAILDEYNKINDMFGLEEVYSDPDRMEKLMARQAVLQDEIDAANAWELDTKLEIAMDALRTPDGDKPISVLSGGERRRVALCRLLLQEPDVLLLDEPTNHLDAESVHWLEHHLAQYKGTVIAVTHDRYFLDNVAGWILELDRGEGIPWKGNYSSWLDQKSKRLAQEQKQASKRQKTLERELEWVRQGAKGRQSKQKARLQNYDKLLSQDQKKLDEKLEIYIPNGPRLGTNVIEANGVSKAFEDKLLYEDLNFKLPQAGIVGIIGPNGAGKTTIFKMIMDEIEPDKGSFTVGETAKIAYVDQSHSNIDVEKTIWENFSDGQELVMMGGKQVNSRAYLSRFNFSGSEQNKKVSKLSGGERNRLHLAMTLKEEGNVLLLDEPTNDLDVNTLRALEEGLENFAGCAVVISHDRWFLDRICTHILAFEGDSQVYFFEGGFSEYEENKKKRLGGDVMPKRIKYKKLIR</sequence>
<keyword evidence="2 12" id="KW-0963">Cytoplasm</keyword>
<comment type="subcellular location">
    <subcellularLocation>
        <location evidence="12">Cytoplasm</location>
    </subcellularLocation>
    <text evidence="12">Associates with ribosomes and polysomes.</text>
</comment>
<dbReference type="GO" id="GO:0005737">
    <property type="term" value="C:cytoplasm"/>
    <property type="evidence" value="ECO:0007669"/>
    <property type="project" value="UniProtKB-SubCell"/>
</dbReference>
<evidence type="ECO:0000256" key="2">
    <source>
        <dbReference type="ARBA" id="ARBA00022490"/>
    </source>
</evidence>
<comment type="function">
    <text evidence="12">A translation factor that gates the progression of the 70S ribosomal initiation complex (IC, containing tRNA(fMet) in the P-site) into the translation elongation cycle by using a mechanism sensitive to the ATP/ADP ratio. Binds to the 70S ribosome E-site where it modulates the state of the translating ribosome during subunit translocation. ATP hydrolysis probably frees it from the ribosome, which can enter the elongation phase.</text>
</comment>
<dbReference type="GO" id="GO:0005524">
    <property type="term" value="F:ATP binding"/>
    <property type="evidence" value="ECO:0007669"/>
    <property type="project" value="UniProtKB-UniRule"/>
</dbReference>
<dbReference type="InterPro" id="IPR017871">
    <property type="entry name" value="ABC_transporter-like_CS"/>
</dbReference>
<comment type="caution">
    <text evidence="12">Lacks conserved residue(s) required for the propagation of feature annotation.</text>
</comment>
<dbReference type="InterPro" id="IPR032781">
    <property type="entry name" value="ABC_tran_Xtn"/>
</dbReference>
<dbReference type="GO" id="GO:0016887">
    <property type="term" value="F:ATP hydrolysis activity"/>
    <property type="evidence" value="ECO:0007669"/>
    <property type="project" value="UniProtKB-UniRule"/>
</dbReference>
<dbReference type="GO" id="GO:0019843">
    <property type="term" value="F:rRNA binding"/>
    <property type="evidence" value="ECO:0007669"/>
    <property type="project" value="UniProtKB-UniRule"/>
</dbReference>
<dbReference type="SMART" id="SM00382">
    <property type="entry name" value="AAA"/>
    <property type="match status" value="2"/>
</dbReference>
<dbReference type="OrthoDB" id="1521973at2"/>
<evidence type="ECO:0000256" key="11">
    <source>
        <dbReference type="ARBA" id="ARBA00022917"/>
    </source>
</evidence>
<evidence type="ECO:0000256" key="3">
    <source>
        <dbReference type="ARBA" id="ARBA00022555"/>
    </source>
</evidence>
<keyword evidence="7 12" id="KW-0378">Hydrolase</keyword>
<keyword evidence="5 12" id="KW-0677">Repeat</keyword>
<dbReference type="NCBIfam" id="TIGR03719">
    <property type="entry name" value="ABC_ABC_ChvD"/>
    <property type="match status" value="1"/>
</dbReference>
<name>A0A370QFE8_9FLAO</name>
<dbReference type="PANTHER" id="PTHR43858">
    <property type="entry name" value="ENERGY-DEPENDENT TRANSLATIONAL THROTTLE PROTEIN ETTA"/>
    <property type="match status" value="1"/>
</dbReference>
<protein>
    <recommendedName>
        <fullName evidence="12">Energy-dependent translational throttle protein EttA</fullName>
        <ecNumber evidence="12">3.6.1.-</ecNumber>
    </recommendedName>
    <alternativeName>
        <fullName evidence="12">Translational regulatory factor EttA</fullName>
    </alternativeName>
</protein>
<dbReference type="GO" id="GO:0045900">
    <property type="term" value="P:negative regulation of translational elongation"/>
    <property type="evidence" value="ECO:0007669"/>
    <property type="project" value="UniProtKB-UniRule"/>
</dbReference>
<evidence type="ECO:0000256" key="6">
    <source>
        <dbReference type="ARBA" id="ARBA00022741"/>
    </source>
</evidence>
<dbReference type="HAMAP" id="MF_00847">
    <property type="entry name" value="EttA"/>
    <property type="match status" value="1"/>
</dbReference>
<evidence type="ECO:0000259" key="13">
    <source>
        <dbReference type="PROSITE" id="PS50893"/>
    </source>
</evidence>
<dbReference type="InterPro" id="IPR003439">
    <property type="entry name" value="ABC_transporter-like_ATP-bd"/>
</dbReference>
<dbReference type="Pfam" id="PF00005">
    <property type="entry name" value="ABC_tran"/>
    <property type="match status" value="2"/>
</dbReference>
<dbReference type="EC" id="3.6.1.-" evidence="12"/>
<comment type="domain">
    <text evidence="12">The P-site tRNA interaction motif (PtIM domain) probably interacts with the P-site tRNA(fMet) as well as the 23S rRNA.</text>
</comment>
<gene>
    <name evidence="12" type="primary">ettA</name>
    <name evidence="14" type="ORF">C8D94_102273</name>
</gene>
<dbReference type="NCBIfam" id="NF008775">
    <property type="entry name" value="PRK11819.1"/>
    <property type="match status" value="1"/>
</dbReference>
<dbReference type="AlphaFoldDB" id="A0A370QFE8"/>
<organism evidence="14 15">
    <name type="scientific">Marinirhabdus gelatinilytica</name>
    <dbReference type="NCBI Taxonomy" id="1703343"/>
    <lineage>
        <taxon>Bacteria</taxon>
        <taxon>Pseudomonadati</taxon>
        <taxon>Bacteroidota</taxon>
        <taxon>Flavobacteriia</taxon>
        <taxon>Flavobacteriales</taxon>
        <taxon>Flavobacteriaceae</taxon>
    </lineage>
</organism>
<evidence type="ECO:0000256" key="8">
    <source>
        <dbReference type="ARBA" id="ARBA00022840"/>
    </source>
</evidence>
<feature type="domain" description="ABC transporter" evidence="13">
    <location>
        <begin position="9"/>
        <end position="268"/>
    </location>
</feature>
<evidence type="ECO:0000256" key="12">
    <source>
        <dbReference type="HAMAP-Rule" id="MF_00847"/>
    </source>
</evidence>
<comment type="catalytic activity">
    <reaction evidence="12">
        <text>ATP + H2O = ADP + phosphate + H(+)</text>
        <dbReference type="Rhea" id="RHEA:13065"/>
        <dbReference type="ChEBI" id="CHEBI:15377"/>
        <dbReference type="ChEBI" id="CHEBI:15378"/>
        <dbReference type="ChEBI" id="CHEBI:30616"/>
        <dbReference type="ChEBI" id="CHEBI:43474"/>
        <dbReference type="ChEBI" id="CHEBI:456216"/>
    </reaction>
</comment>
<dbReference type="Proteomes" id="UP000255317">
    <property type="component" value="Unassembled WGS sequence"/>
</dbReference>
<comment type="subunit">
    <text evidence="12">Monomer. Probably contacts ribosomal proteins L1, L5, L33 and S7, the 16S and 23S rRNA and the P-site containing tRNA(fMet).</text>
</comment>
<keyword evidence="9 12" id="KW-0810">Translation regulation</keyword>
<dbReference type="GO" id="GO:0000049">
    <property type="term" value="F:tRNA binding"/>
    <property type="evidence" value="ECO:0007669"/>
    <property type="project" value="UniProtKB-UniRule"/>
</dbReference>
<feature type="binding site" evidence="12">
    <location>
        <begin position="365"/>
        <end position="372"/>
    </location>
    <ligand>
        <name>ATP</name>
        <dbReference type="ChEBI" id="CHEBI:30616"/>
        <label>2</label>
    </ligand>
</feature>
<dbReference type="FunFam" id="3.40.50.300:FF:000011">
    <property type="entry name" value="Putative ABC transporter ATP-binding component"/>
    <property type="match status" value="1"/>
</dbReference>
<dbReference type="EMBL" id="QRAO01000002">
    <property type="protein sequence ID" value="RDK87093.1"/>
    <property type="molecule type" value="Genomic_DNA"/>
</dbReference>
<evidence type="ECO:0000313" key="14">
    <source>
        <dbReference type="EMBL" id="RDK87093.1"/>
    </source>
</evidence>
<dbReference type="PROSITE" id="PS50893">
    <property type="entry name" value="ABC_TRANSPORTER_2"/>
    <property type="match status" value="2"/>
</dbReference>
<dbReference type="SUPFAM" id="SSF52540">
    <property type="entry name" value="P-loop containing nucleoside triphosphate hydrolases"/>
    <property type="match status" value="2"/>
</dbReference>
<dbReference type="GO" id="GO:0006412">
    <property type="term" value="P:translation"/>
    <property type="evidence" value="ECO:0007669"/>
    <property type="project" value="UniProtKB-KW"/>
</dbReference>
<keyword evidence="3 12" id="KW-0820">tRNA-binding</keyword>
<evidence type="ECO:0000256" key="7">
    <source>
        <dbReference type="ARBA" id="ARBA00022801"/>
    </source>
</evidence>
<dbReference type="PANTHER" id="PTHR43858:SF1">
    <property type="entry name" value="ABC TRANSPORTER-RELATED PROTEIN"/>
    <property type="match status" value="1"/>
</dbReference>
<dbReference type="Gene3D" id="3.40.50.300">
    <property type="entry name" value="P-loop containing nucleotide triphosphate hydrolases"/>
    <property type="match status" value="2"/>
</dbReference>
<keyword evidence="6 12" id="KW-0547">Nucleotide-binding</keyword>
<keyword evidence="10 12" id="KW-0694">RNA-binding</keyword>
<evidence type="ECO:0000313" key="15">
    <source>
        <dbReference type="Proteomes" id="UP000255317"/>
    </source>
</evidence>